<evidence type="ECO:0000259" key="9">
    <source>
        <dbReference type="PROSITE" id="PS52019"/>
    </source>
</evidence>
<feature type="region of interest" description="C-terminal hotdog fold" evidence="5">
    <location>
        <begin position="1464"/>
        <end position="1618"/>
    </location>
</feature>
<keyword evidence="1" id="KW-0596">Phosphopantetheine</keyword>
<comment type="caution">
    <text evidence="10">The sequence shown here is derived from an EMBL/GenBank/DDBJ whole genome shotgun (WGS) entry which is preliminary data.</text>
</comment>
<accession>A0A2R6NNN3</accession>
<dbReference type="Pfam" id="PF00550">
    <property type="entry name" value="PP-binding"/>
    <property type="match status" value="2"/>
</dbReference>
<dbReference type="InterPro" id="IPR020841">
    <property type="entry name" value="PKS_Beta-ketoAc_synthase_dom"/>
</dbReference>
<dbReference type="InterPro" id="IPR050091">
    <property type="entry name" value="PKS_NRPS_Biosynth_Enz"/>
</dbReference>
<dbReference type="GO" id="GO:0004315">
    <property type="term" value="F:3-oxoacyl-[acyl-carrier-protein] synthase activity"/>
    <property type="evidence" value="ECO:0007669"/>
    <property type="project" value="InterPro"/>
</dbReference>
<dbReference type="Pfam" id="PF00975">
    <property type="entry name" value="Thioesterase"/>
    <property type="match status" value="1"/>
</dbReference>
<keyword evidence="2" id="KW-0597">Phosphoprotein</keyword>
<dbReference type="GO" id="GO:0031177">
    <property type="term" value="F:phosphopantetheine binding"/>
    <property type="evidence" value="ECO:0007669"/>
    <property type="project" value="InterPro"/>
</dbReference>
<dbReference type="EMBL" id="MLYV02001036">
    <property type="protein sequence ID" value="PSR74017.1"/>
    <property type="molecule type" value="Genomic_DNA"/>
</dbReference>
<evidence type="ECO:0000256" key="6">
    <source>
        <dbReference type="SAM" id="MobiDB-lite"/>
    </source>
</evidence>
<dbReference type="Gene3D" id="3.40.50.1820">
    <property type="entry name" value="alpha/beta hydrolase"/>
    <property type="match status" value="1"/>
</dbReference>
<keyword evidence="4" id="KW-0843">Virulence</keyword>
<dbReference type="InterPro" id="IPR014030">
    <property type="entry name" value="Ketoacyl_synth_N"/>
</dbReference>
<keyword evidence="3" id="KW-0808">Transferase</keyword>
<dbReference type="InterPro" id="IPR016039">
    <property type="entry name" value="Thiolase-like"/>
</dbReference>
<dbReference type="InterPro" id="IPR049552">
    <property type="entry name" value="PKS_DH_N"/>
</dbReference>
<dbReference type="Pfam" id="PF16073">
    <property type="entry name" value="SAT"/>
    <property type="match status" value="1"/>
</dbReference>
<dbReference type="InterPro" id="IPR018201">
    <property type="entry name" value="Ketoacyl_synth_AS"/>
</dbReference>
<dbReference type="OrthoDB" id="329835at2759"/>
<feature type="domain" description="Carrier" evidence="7">
    <location>
        <begin position="1659"/>
        <end position="1733"/>
    </location>
</feature>
<feature type="active site" description="Proton acceptor; for dehydratase activity" evidence="5">
    <location>
        <position position="1338"/>
    </location>
</feature>
<feature type="region of interest" description="N-terminal hotdog fold" evidence="5">
    <location>
        <begin position="1304"/>
        <end position="1440"/>
    </location>
</feature>
<dbReference type="Proteomes" id="UP000186601">
    <property type="component" value="Unassembled WGS sequence"/>
</dbReference>
<dbReference type="InterPro" id="IPR029058">
    <property type="entry name" value="AB_hydrolase_fold"/>
</dbReference>
<dbReference type="SMART" id="SM00827">
    <property type="entry name" value="PKS_AT"/>
    <property type="match status" value="1"/>
</dbReference>
<dbReference type="InterPro" id="IPR016036">
    <property type="entry name" value="Malonyl_transacylase_ACP-bd"/>
</dbReference>
<dbReference type="Gene3D" id="3.30.70.3290">
    <property type="match status" value="1"/>
</dbReference>
<dbReference type="GO" id="GO:0044550">
    <property type="term" value="P:secondary metabolite biosynthetic process"/>
    <property type="evidence" value="ECO:0007669"/>
    <property type="project" value="TreeGrafter"/>
</dbReference>
<feature type="active site" description="Proton donor; for dehydratase activity" evidence="5">
    <location>
        <position position="1529"/>
    </location>
</feature>
<feature type="region of interest" description="Disordered" evidence="6">
    <location>
        <begin position="1"/>
        <end position="24"/>
    </location>
</feature>
<dbReference type="InterPro" id="IPR049900">
    <property type="entry name" value="PKS_mFAS_DH"/>
</dbReference>
<dbReference type="SMART" id="SM00823">
    <property type="entry name" value="PKS_PP"/>
    <property type="match status" value="2"/>
</dbReference>
<evidence type="ECO:0000256" key="2">
    <source>
        <dbReference type="ARBA" id="ARBA00022553"/>
    </source>
</evidence>
<dbReference type="SUPFAM" id="SSF53474">
    <property type="entry name" value="alpha/beta-Hydrolases"/>
    <property type="match status" value="1"/>
</dbReference>
<evidence type="ECO:0000313" key="10">
    <source>
        <dbReference type="EMBL" id="PSR74017.1"/>
    </source>
</evidence>
<feature type="domain" description="PKS/mFAS DH" evidence="9">
    <location>
        <begin position="1304"/>
        <end position="1618"/>
    </location>
</feature>
<dbReference type="InterPro" id="IPR020806">
    <property type="entry name" value="PKS_PP-bd"/>
</dbReference>
<dbReference type="InterPro" id="IPR009081">
    <property type="entry name" value="PP-bd_ACP"/>
</dbReference>
<keyword evidence="11" id="KW-1185">Reference proteome</keyword>
<sequence>MSEHTDSRSFVLDGQGIPNSTSPQTIHSALQDAKTALGSAVLLACYQAFIQEFNTLSTAEQIESGLAPENFATAESILELPRIAPTNAIVANTHLYLTQLLRYIANIDPKELGKLQAAQKQIGVLGFSTGMFAATVIGCADSIPSLLSHAVEAFKLSFWIGFRAQQFVVRALDGVEIEEGLAAPWSLVTFSSTRSEVQKAIDLYISENPAKPKVYLTAVTHATCISVSGRPDALAVFKSSYLPSTASTSKYASIYTLYHSPELSEVKSQVMLDLERRGVRFPSYTDLQHPVRSTVTGKVIPAVKREDGYTLAEEVVDMTLLHAVNFDRVIDAIQSEFPSADGASVRFVNLGPGNVLWRSTARALPNVDLSLIDWSSATKAEATIPPQMTPVGSTNAVAREPIAIVGMAVKLPGAKDASGLWEVLEQGLNTVSEVPEARFNVSHYNSPDNTTKRTMKAKHGNFLDDAALFDNGFFHVSPRESRSMDPQQRLLLHVSHHALENAGYVPGATPTFNQDTFATYVGVATNDYVQNLRNSVDVYYATGTLPAFLSGKISYAFGFSGPSMVIDTACSSSMVAVYQACRALANGDCNAAIAGGVNVMSSPDMYLGLDRAHFLSATGQCKPWDASADGYCRSEGCGMFVLKRLSDAVAENDNILGVIRGIEVNQSANAESITHPHPPTQMDLFRKLVASTGIEPHRISVIEAHGTGTKAGDPTEIESIRSIFASGRSPENPLHLTSIKANIGHAEAASGAASLAKLLLMLRKRTIPAVISLKTLNPAIVDLAADGTTIDTALTAWEAPRGSEKRLCLLNNFGAAGSNAALILEEGSSPSGNSTAPAFIVGVSCESEASVEEQRAAYLKYIEENTADLSALTDFAYTATARRQTFRYRLAAVGKTKEELIASLRTAQALQVHENKGKVVFVFSGQGGQYSGMSATLYNSVPSFRQIVDQCHEKLVSWGFPGILSIINPAEGSPVDEDFRSFQSAVFVLEYALAAMWVSWGIKPDAVVGHSLGEYAALVAAGVLSLDDGLHLVAGRANLMGDKCVPNSTGMLAVKMSPANLTQYLQSNSSYDQLSIACYNSCDDGVVAGDISQLEKLQAELKQSGSKCARVNVPYGYHTSAMSPILEDITSLASGVKLNAPSIPVLSNVHGTVVSAGDASVFVPEYFARHCGEPVKFEQGIQELMQREEFSSVSAWIEIGPHPTSLPMLRSIPATSHQAMYLPSLRKNAGDWQTLCASLSSLYCIPNTLDWRKVYADLAPKARLTEIPAYPFAKTRYWVDFQEEAAPTSAPAAVTQPTLTPTRFSLVNFCKSLPAPGTTDVAVFETKVDTFAYLVEGHKVAGHGLCPASVYIEAASAAASLLLEHNQLMTRETVITLANITFSNPLVYSRDVPRTMKIEISLASPSEKHAGSWTISTYTTDPSKVQAHCSGVFDTPTKANTSSKLSLSSTMVERRKTQVMSPSGNSHPETFYTRIAYDVIFSRIVAYSSTYHTMKSITVDANGVDAYAIVQLPANTVKGTYVANPIFMDTLLHAAGFVINNNAGNNEAFICSQVDKVKAIPELFKPEAQYGVYCNIGFLSDTLAVADAYAFELGTPEVTIVAHMKRMRFRKLRMSGFQAILASAAGTTKHAAPQKALPQAAKAVVQKSSPVKVAPAPAPIDTGRVKEVMASVLGVAPSELAEDQDLERLGLDSLMSIEAHHALCAALDTTLPEDLFMTCKTVRDIQAAVGSSTPSVPSAPAGNSASSSDTEVTLHEPEPALASGEGRAESLEQVKEIMASVLGIATRDLAEDQDLERMGLDSLMSIEAHHALCTGLDITLPEDVFMTAKTIRELHDVISPPQAPKVVEQKSQKAESFSTFGTEINPVPLQTGGAPGALPLFLIHDGSGVAHPYSRISSLNRPVFGIHNPKFPTGGKWEGGLLEMASHYVSLIRKTLNGASGCLVGGWSIGGVIAFEVARQLIALGFNVPGLVLIDSPHPTTVAPLSDDVINAAFSTKASPSKAMELARIQIQFATRALVEYDPSHSPAKNIVPTKAVMLRSREGFPHVKKVDSQSDAFLAERRDPATMVVEWEQILGSKVPVLDIPGNHFEPFDPRHVGEVSQRLSEALSLLA</sequence>
<reference evidence="10 11" key="1">
    <citation type="submission" date="2018-02" db="EMBL/GenBank/DDBJ databases">
        <title>Genome sequence of the basidiomycete white-rot fungus Phlebia centrifuga.</title>
        <authorList>
            <person name="Granchi Z."/>
            <person name="Peng M."/>
            <person name="de Vries R.P."/>
            <person name="Hilden K."/>
            <person name="Makela M.R."/>
            <person name="Grigoriev I."/>
            <person name="Riley R."/>
        </authorList>
    </citation>
    <scope>NUCLEOTIDE SEQUENCE [LARGE SCALE GENOMIC DNA]</scope>
    <source>
        <strain evidence="10 11">FBCC195</strain>
    </source>
</reference>
<evidence type="ECO:0000256" key="4">
    <source>
        <dbReference type="ARBA" id="ARBA00023026"/>
    </source>
</evidence>
<dbReference type="InterPro" id="IPR001227">
    <property type="entry name" value="Ac_transferase_dom_sf"/>
</dbReference>
<dbReference type="Gene3D" id="1.10.1200.10">
    <property type="entry name" value="ACP-like"/>
    <property type="match status" value="2"/>
</dbReference>
<evidence type="ECO:0008006" key="12">
    <source>
        <dbReference type="Google" id="ProtNLM"/>
    </source>
</evidence>
<proteinExistence type="predicted"/>
<dbReference type="InterPro" id="IPR032088">
    <property type="entry name" value="SAT"/>
</dbReference>
<dbReference type="InterPro" id="IPR014031">
    <property type="entry name" value="Ketoacyl_synth_C"/>
</dbReference>
<dbReference type="Pfam" id="PF02801">
    <property type="entry name" value="Ketoacyl-synt_C"/>
    <property type="match status" value="1"/>
</dbReference>
<evidence type="ECO:0000259" key="8">
    <source>
        <dbReference type="PROSITE" id="PS52004"/>
    </source>
</evidence>
<dbReference type="InterPro" id="IPR036736">
    <property type="entry name" value="ACP-like_sf"/>
</dbReference>
<evidence type="ECO:0000256" key="3">
    <source>
        <dbReference type="ARBA" id="ARBA00022679"/>
    </source>
</evidence>
<dbReference type="Pfam" id="PF00698">
    <property type="entry name" value="Acyl_transf_1"/>
    <property type="match status" value="1"/>
</dbReference>
<dbReference type="InterPro" id="IPR042104">
    <property type="entry name" value="PKS_dehydratase_sf"/>
</dbReference>
<dbReference type="NCBIfam" id="TIGR04532">
    <property type="entry name" value="PT_fungal_PKS"/>
    <property type="match status" value="1"/>
</dbReference>
<dbReference type="SMART" id="SM00825">
    <property type="entry name" value="PKS_KS"/>
    <property type="match status" value="1"/>
</dbReference>
<dbReference type="SUPFAM" id="SSF47336">
    <property type="entry name" value="ACP-like"/>
    <property type="match status" value="2"/>
</dbReference>
<dbReference type="Pfam" id="PF21089">
    <property type="entry name" value="PKS_DH_N"/>
    <property type="match status" value="1"/>
</dbReference>
<gene>
    <name evidence="10" type="ORF">PHLCEN_2v10201</name>
</gene>
<dbReference type="PROSITE" id="PS52019">
    <property type="entry name" value="PKS_MFAS_DH"/>
    <property type="match status" value="1"/>
</dbReference>
<dbReference type="Pfam" id="PF00109">
    <property type="entry name" value="ketoacyl-synt"/>
    <property type="match status" value="1"/>
</dbReference>
<dbReference type="PROSITE" id="PS52004">
    <property type="entry name" value="KS3_2"/>
    <property type="match status" value="1"/>
</dbReference>
<dbReference type="CDD" id="cd00833">
    <property type="entry name" value="PKS"/>
    <property type="match status" value="1"/>
</dbReference>
<evidence type="ECO:0000256" key="5">
    <source>
        <dbReference type="PROSITE-ProRule" id="PRU01363"/>
    </source>
</evidence>
<dbReference type="InterPro" id="IPR016035">
    <property type="entry name" value="Acyl_Trfase/lysoPLipase"/>
</dbReference>
<organism evidence="10 11">
    <name type="scientific">Hermanssonia centrifuga</name>
    <dbReference type="NCBI Taxonomy" id="98765"/>
    <lineage>
        <taxon>Eukaryota</taxon>
        <taxon>Fungi</taxon>
        <taxon>Dikarya</taxon>
        <taxon>Basidiomycota</taxon>
        <taxon>Agaricomycotina</taxon>
        <taxon>Agaricomycetes</taxon>
        <taxon>Polyporales</taxon>
        <taxon>Meruliaceae</taxon>
        <taxon>Hermanssonia</taxon>
    </lineage>
</organism>
<dbReference type="InterPro" id="IPR030918">
    <property type="entry name" value="PT_fungal_PKS"/>
</dbReference>
<dbReference type="PROSITE" id="PS00606">
    <property type="entry name" value="KS3_1"/>
    <property type="match status" value="1"/>
</dbReference>
<evidence type="ECO:0000259" key="7">
    <source>
        <dbReference type="PROSITE" id="PS50075"/>
    </source>
</evidence>
<feature type="domain" description="Carrier" evidence="7">
    <location>
        <begin position="1765"/>
        <end position="1842"/>
    </location>
</feature>
<dbReference type="STRING" id="98765.A0A2R6NNN3"/>
<feature type="compositionally biased region" description="Low complexity" evidence="6">
    <location>
        <begin position="1734"/>
        <end position="1748"/>
    </location>
</feature>
<evidence type="ECO:0000313" key="11">
    <source>
        <dbReference type="Proteomes" id="UP000186601"/>
    </source>
</evidence>
<dbReference type="Gene3D" id="3.10.129.110">
    <property type="entry name" value="Polyketide synthase dehydratase"/>
    <property type="match status" value="1"/>
</dbReference>
<dbReference type="Gene3D" id="3.40.47.10">
    <property type="match status" value="1"/>
</dbReference>
<dbReference type="PANTHER" id="PTHR43775">
    <property type="entry name" value="FATTY ACID SYNTHASE"/>
    <property type="match status" value="1"/>
</dbReference>
<dbReference type="InterPro" id="IPR014043">
    <property type="entry name" value="Acyl_transferase_dom"/>
</dbReference>
<dbReference type="Pfam" id="PF14765">
    <property type="entry name" value="PS-DH"/>
    <property type="match status" value="1"/>
</dbReference>
<dbReference type="GO" id="GO:0006633">
    <property type="term" value="P:fatty acid biosynthetic process"/>
    <property type="evidence" value="ECO:0007669"/>
    <property type="project" value="InterPro"/>
</dbReference>
<dbReference type="SUPFAM" id="SSF52151">
    <property type="entry name" value="FabD/lysophospholipase-like"/>
    <property type="match status" value="2"/>
</dbReference>
<feature type="domain" description="Ketosynthase family 3 (KS3)" evidence="8">
    <location>
        <begin position="399"/>
        <end position="826"/>
    </location>
</feature>
<dbReference type="InterPro" id="IPR049551">
    <property type="entry name" value="PKS_DH_C"/>
</dbReference>
<dbReference type="Pfam" id="PF22621">
    <property type="entry name" value="CurL-like_PKS_C"/>
    <property type="match status" value="1"/>
</dbReference>
<name>A0A2R6NNN3_9APHY</name>
<dbReference type="GO" id="GO:0004312">
    <property type="term" value="F:fatty acid synthase activity"/>
    <property type="evidence" value="ECO:0007669"/>
    <property type="project" value="TreeGrafter"/>
</dbReference>
<dbReference type="Gene3D" id="3.40.366.10">
    <property type="entry name" value="Malonyl-Coenzyme A Acyl Carrier Protein, domain 2"/>
    <property type="match status" value="3"/>
</dbReference>
<dbReference type="SUPFAM" id="SSF53901">
    <property type="entry name" value="Thiolase-like"/>
    <property type="match status" value="1"/>
</dbReference>
<dbReference type="InterPro" id="IPR001031">
    <property type="entry name" value="Thioesterase"/>
</dbReference>
<evidence type="ECO:0000256" key="1">
    <source>
        <dbReference type="ARBA" id="ARBA00022450"/>
    </source>
</evidence>
<feature type="region of interest" description="Disordered" evidence="6">
    <location>
        <begin position="1730"/>
        <end position="1767"/>
    </location>
</feature>
<dbReference type="PANTHER" id="PTHR43775:SF37">
    <property type="entry name" value="SI:DKEY-61P9.11"/>
    <property type="match status" value="1"/>
</dbReference>
<dbReference type="PROSITE" id="PS50075">
    <property type="entry name" value="CARRIER"/>
    <property type="match status" value="2"/>
</dbReference>
<protein>
    <recommendedName>
        <fullName evidence="12">Polyketide synthase</fullName>
    </recommendedName>
</protein>
<dbReference type="SUPFAM" id="SSF55048">
    <property type="entry name" value="Probable ACP-binding domain of malonyl-CoA ACP transacylase"/>
    <property type="match status" value="1"/>
</dbReference>